<protein>
    <submittedName>
        <fullName evidence="2">Uncharacterized protein</fullName>
    </submittedName>
</protein>
<feature type="transmembrane region" description="Helical" evidence="1">
    <location>
        <begin position="49"/>
        <end position="67"/>
    </location>
</feature>
<keyword evidence="1" id="KW-1133">Transmembrane helix</keyword>
<organism evidence="2">
    <name type="scientific">viral metagenome</name>
    <dbReference type="NCBI Taxonomy" id="1070528"/>
    <lineage>
        <taxon>unclassified sequences</taxon>
        <taxon>metagenomes</taxon>
        <taxon>organismal metagenomes</taxon>
    </lineage>
</organism>
<dbReference type="EMBL" id="MN739958">
    <property type="protein sequence ID" value="QHT80024.1"/>
    <property type="molecule type" value="Genomic_DNA"/>
</dbReference>
<evidence type="ECO:0000313" key="2">
    <source>
        <dbReference type="EMBL" id="QHT80024.1"/>
    </source>
</evidence>
<dbReference type="AlphaFoldDB" id="A0A6C0HHT9"/>
<reference evidence="2" key="1">
    <citation type="journal article" date="2020" name="Nature">
        <title>Giant virus diversity and host interactions through global metagenomics.</title>
        <authorList>
            <person name="Schulz F."/>
            <person name="Roux S."/>
            <person name="Paez-Espino D."/>
            <person name="Jungbluth S."/>
            <person name="Walsh D.A."/>
            <person name="Denef V.J."/>
            <person name="McMahon K.D."/>
            <person name="Konstantinidis K.T."/>
            <person name="Eloe-Fadrosh E.A."/>
            <person name="Kyrpides N.C."/>
            <person name="Woyke T."/>
        </authorList>
    </citation>
    <scope>NUCLEOTIDE SEQUENCE</scope>
    <source>
        <strain evidence="2">GVMAG-M-3300023184-105</strain>
    </source>
</reference>
<name>A0A6C0HHT9_9ZZZZ</name>
<evidence type="ECO:0000256" key="1">
    <source>
        <dbReference type="SAM" id="Phobius"/>
    </source>
</evidence>
<accession>A0A6C0HHT9</accession>
<keyword evidence="1" id="KW-0812">Transmembrane</keyword>
<sequence>MDDIQQTFFSPLGKQYCLYFYILSVIGLVLVAVVLVSALIIGITKRKGLDFYFAAIMGSLGYVIFYFQNRLLYSMCISSV</sequence>
<keyword evidence="1" id="KW-0472">Membrane</keyword>
<feature type="transmembrane region" description="Helical" evidence="1">
    <location>
        <begin position="18"/>
        <end position="42"/>
    </location>
</feature>
<proteinExistence type="predicted"/>